<feature type="domain" description="TonB C-terminal" evidence="7">
    <location>
        <begin position="331"/>
        <end position="427"/>
    </location>
</feature>
<dbReference type="InterPro" id="IPR008756">
    <property type="entry name" value="Peptidase_M56"/>
</dbReference>
<feature type="transmembrane region" description="Helical" evidence="5">
    <location>
        <begin position="35"/>
        <end position="55"/>
    </location>
</feature>
<evidence type="ECO:0000256" key="6">
    <source>
        <dbReference type="SAM" id="MobiDB-lite"/>
    </source>
</evidence>
<keyword evidence="5" id="KW-0735">Signal-anchor</keyword>
<accession>A0ABX6V9W2</accession>
<name>A0ABX6V9W2_9GAMM</name>
<evidence type="ECO:0000313" key="8">
    <source>
        <dbReference type="EMBL" id="QPG59311.1"/>
    </source>
</evidence>
<feature type="transmembrane region" description="Helical" evidence="5">
    <location>
        <begin position="283"/>
        <end position="300"/>
    </location>
</feature>
<dbReference type="InterPro" id="IPR006260">
    <property type="entry name" value="TonB/TolA_C"/>
</dbReference>
<keyword evidence="5" id="KW-0813">Transport</keyword>
<feature type="transmembrane region" description="Helical" evidence="5">
    <location>
        <begin position="89"/>
        <end position="107"/>
    </location>
</feature>
<evidence type="ECO:0000313" key="9">
    <source>
        <dbReference type="Proteomes" id="UP000316416"/>
    </source>
</evidence>
<keyword evidence="5" id="KW-0653">Protein transport</keyword>
<evidence type="ECO:0000259" key="7">
    <source>
        <dbReference type="PROSITE" id="PS52015"/>
    </source>
</evidence>
<keyword evidence="2 5" id="KW-0812">Transmembrane</keyword>
<dbReference type="RefSeq" id="WP_142871599.1">
    <property type="nucleotide sequence ID" value="NZ_CP045503.2"/>
</dbReference>
<comment type="similarity">
    <text evidence="5">Belongs to the TonB family.</text>
</comment>
<dbReference type="PANTHER" id="PTHR34978:SF3">
    <property type="entry name" value="SLR0241 PROTEIN"/>
    <property type="match status" value="1"/>
</dbReference>
<comment type="subcellular location">
    <subcellularLocation>
        <location evidence="5">Cell inner membrane</location>
        <topology evidence="5">Single-pass membrane protein</topology>
        <orientation evidence="5">Periplasmic side</orientation>
    </subcellularLocation>
    <subcellularLocation>
        <location evidence="1">Membrane</location>
        <topology evidence="1">Single-pass membrane protein</topology>
    </subcellularLocation>
</comment>
<feature type="transmembrane region" description="Helical" evidence="5">
    <location>
        <begin position="6"/>
        <end position="23"/>
    </location>
</feature>
<comment type="caution">
    <text evidence="5">Lacks conserved residue(s) required for the propagation of feature annotation.</text>
</comment>
<keyword evidence="5" id="KW-0997">Cell inner membrane</keyword>
<feature type="region of interest" description="Disordered" evidence="6">
    <location>
        <begin position="306"/>
        <end position="346"/>
    </location>
</feature>
<keyword evidence="5" id="KW-1003">Cell membrane</keyword>
<sequence length="432" mass="48530">MINWLMEQSILISLVSAFILVFHKPLLKQLGAHHMYSLWLAIPLMLLGSVVLRFVPNLLAESKIATFEHYRVLTSLAVKDSETFIPTPLVAALWLSGICVMAALLLLQRRYLDKLLRKSKPYTQNQSGELKNNGLMLADTLPILQSPEITSPMLTGVIKPMIIVPADFHKLTVKQQQAVLEHEQYHHERGDIITNLLAYSLLAMFWFNPLCWLAYKRFRDDQELACDAQITSSMNTDDKIAYSHALLAYSQHAQMGMLHTHYGNKNILKERIMQMKKYHGKSTVAIIAMTLGLSFASLMLNQQVQAGDHQSSSKESSTSSSKESSKESAKSHKQNVHPLTRVEPKYPKAAVEAKQNGYVKLKFDISKKGMVSNVKVIKSSPKGVFDKSAVKALKQWVYKESKKGAKGAKVQLDFVIDEPAANVERIKVTANK</sequence>
<dbReference type="Proteomes" id="UP000316416">
    <property type="component" value="Chromosome"/>
</dbReference>
<dbReference type="CDD" id="cd07341">
    <property type="entry name" value="M56_BlaR1_MecR1_like"/>
    <property type="match status" value="1"/>
</dbReference>
<keyword evidence="9" id="KW-1185">Reference proteome</keyword>
<organism evidence="8 9">
    <name type="scientific">Shewanella eurypsychrophilus</name>
    <dbReference type="NCBI Taxonomy" id="2593656"/>
    <lineage>
        <taxon>Bacteria</taxon>
        <taxon>Pseudomonadati</taxon>
        <taxon>Pseudomonadota</taxon>
        <taxon>Gammaproteobacteria</taxon>
        <taxon>Alteromonadales</taxon>
        <taxon>Shewanellaceae</taxon>
        <taxon>Shewanella</taxon>
    </lineage>
</organism>
<protein>
    <recommendedName>
        <fullName evidence="5">Protein TonB</fullName>
    </recommendedName>
</protein>
<evidence type="ECO:0000256" key="5">
    <source>
        <dbReference type="RuleBase" id="RU362123"/>
    </source>
</evidence>
<evidence type="ECO:0000256" key="3">
    <source>
        <dbReference type="ARBA" id="ARBA00022989"/>
    </source>
</evidence>
<dbReference type="InterPro" id="IPR037682">
    <property type="entry name" value="TonB_C"/>
</dbReference>
<dbReference type="PROSITE" id="PS52015">
    <property type="entry name" value="TONB_CTD"/>
    <property type="match status" value="1"/>
</dbReference>
<evidence type="ECO:0000256" key="2">
    <source>
        <dbReference type="ARBA" id="ARBA00022692"/>
    </source>
</evidence>
<gene>
    <name evidence="8" type="ORF">FM038_019430</name>
</gene>
<comment type="function">
    <text evidence="5">Interacts with outer membrane receptor proteins that carry out high-affinity binding and energy dependent uptake into the periplasmic space of specific substrates. It could act to transduce energy from the cytoplasmic membrane to specific energy-requiring processes in the outer membrane, resulting in the release into the periplasm of ligands bound by these outer membrane proteins.</text>
</comment>
<dbReference type="InterPro" id="IPR003538">
    <property type="entry name" value="TonB"/>
</dbReference>
<feature type="compositionally biased region" description="Low complexity" evidence="6">
    <location>
        <begin position="313"/>
        <end position="322"/>
    </location>
</feature>
<reference evidence="8" key="1">
    <citation type="submission" date="2021-07" db="EMBL/GenBank/DDBJ databases">
        <title>Shewanella sp. YLB-07 whole genome sequence.</title>
        <authorList>
            <person name="Yu L."/>
        </authorList>
    </citation>
    <scope>NUCLEOTIDE SEQUENCE</scope>
    <source>
        <strain evidence="8">YLB-08</strain>
    </source>
</reference>
<keyword evidence="3 5" id="KW-1133">Transmembrane helix</keyword>
<keyword evidence="4 5" id="KW-0472">Membrane</keyword>
<dbReference type="Pfam" id="PF03544">
    <property type="entry name" value="TonB_C"/>
    <property type="match status" value="1"/>
</dbReference>
<dbReference type="SUPFAM" id="SSF74653">
    <property type="entry name" value="TolA/TonB C-terminal domain"/>
    <property type="match status" value="1"/>
</dbReference>
<dbReference type="InterPro" id="IPR052173">
    <property type="entry name" value="Beta-lactam_resp_regulator"/>
</dbReference>
<dbReference type="PANTHER" id="PTHR34978">
    <property type="entry name" value="POSSIBLE SENSOR-TRANSDUCER PROTEIN BLAR"/>
    <property type="match status" value="1"/>
</dbReference>
<dbReference type="Gene3D" id="3.30.2420.10">
    <property type="entry name" value="TonB"/>
    <property type="match status" value="1"/>
</dbReference>
<dbReference type="EMBL" id="CP045503">
    <property type="protein sequence ID" value="QPG59311.1"/>
    <property type="molecule type" value="Genomic_DNA"/>
</dbReference>
<dbReference type="PRINTS" id="PR01374">
    <property type="entry name" value="TONBPROTEIN"/>
</dbReference>
<dbReference type="Pfam" id="PF05569">
    <property type="entry name" value="Peptidase_M56"/>
    <property type="match status" value="1"/>
</dbReference>
<dbReference type="NCBIfam" id="TIGR01352">
    <property type="entry name" value="tonB_Cterm"/>
    <property type="match status" value="1"/>
</dbReference>
<proteinExistence type="inferred from homology"/>
<evidence type="ECO:0000256" key="1">
    <source>
        <dbReference type="ARBA" id="ARBA00004167"/>
    </source>
</evidence>
<evidence type="ECO:0000256" key="4">
    <source>
        <dbReference type="ARBA" id="ARBA00023136"/>
    </source>
</evidence>